<evidence type="ECO:0000313" key="10">
    <source>
        <dbReference type="EMBL" id="CBH98274.1"/>
    </source>
</evidence>
<name>E6PTL7_9ZZZZ</name>
<dbReference type="InterPro" id="IPR012902">
    <property type="entry name" value="N_methyl_site"/>
</dbReference>
<dbReference type="Pfam" id="PF12019">
    <property type="entry name" value="GspH"/>
    <property type="match status" value="1"/>
</dbReference>
<dbReference type="Pfam" id="PF07963">
    <property type="entry name" value="N_methyl"/>
    <property type="match status" value="1"/>
</dbReference>
<feature type="domain" description="General secretion pathway GspH" evidence="9">
    <location>
        <begin position="47"/>
        <end position="167"/>
    </location>
</feature>
<keyword evidence="2" id="KW-1003">Cell membrane</keyword>
<dbReference type="GO" id="GO:0005886">
    <property type="term" value="C:plasma membrane"/>
    <property type="evidence" value="ECO:0007669"/>
    <property type="project" value="UniProtKB-SubCell"/>
</dbReference>
<dbReference type="AlphaFoldDB" id="E6PTL7"/>
<accession>E6PTL7</accession>
<keyword evidence="5 8" id="KW-0812">Transmembrane</keyword>
<dbReference type="GO" id="GO:0015628">
    <property type="term" value="P:protein secretion by the type II secretion system"/>
    <property type="evidence" value="ECO:0007669"/>
    <property type="project" value="InterPro"/>
</dbReference>
<dbReference type="GO" id="GO:0015627">
    <property type="term" value="C:type II protein secretion system complex"/>
    <property type="evidence" value="ECO:0007669"/>
    <property type="project" value="InterPro"/>
</dbReference>
<keyword evidence="4" id="KW-0997">Cell inner membrane</keyword>
<reference evidence="10" key="1">
    <citation type="submission" date="2009-10" db="EMBL/GenBank/DDBJ databases">
        <title>Diversity of trophic interactions inside an arsenic-rich microbial ecosystem.</title>
        <authorList>
            <person name="Bertin P.N."/>
            <person name="Heinrich-Salmeron A."/>
            <person name="Pelletier E."/>
            <person name="Goulhen-Chollet F."/>
            <person name="Arsene-Ploetze F."/>
            <person name="Gallien S."/>
            <person name="Calteau A."/>
            <person name="Vallenet D."/>
            <person name="Casiot C."/>
            <person name="Chane-Woon-Ming B."/>
            <person name="Giloteaux L."/>
            <person name="Barakat M."/>
            <person name="Bonnefoy V."/>
            <person name="Bruneel O."/>
            <person name="Chandler M."/>
            <person name="Cleiss J."/>
            <person name="Duran R."/>
            <person name="Elbaz-Poulichet F."/>
            <person name="Fonknechten N."/>
            <person name="Lauga B."/>
            <person name="Mornico D."/>
            <person name="Ortet P."/>
            <person name="Schaeffer C."/>
            <person name="Siguier P."/>
            <person name="Alexander Thil Smith A."/>
            <person name="Van Dorsselaer A."/>
            <person name="Weissenbach J."/>
            <person name="Medigue C."/>
            <person name="Le Paslier D."/>
        </authorList>
    </citation>
    <scope>NUCLEOTIDE SEQUENCE</scope>
</reference>
<comment type="caution">
    <text evidence="10">The sequence shown here is derived from an EMBL/GenBank/DDBJ whole genome shotgun (WGS) entry which is preliminary data.</text>
</comment>
<dbReference type="Gene3D" id="3.55.40.10">
    <property type="entry name" value="minor pseudopilin epsh domain"/>
    <property type="match status" value="1"/>
</dbReference>
<dbReference type="EMBL" id="CABM01000050">
    <property type="protein sequence ID" value="CBH98274.1"/>
    <property type="molecule type" value="Genomic_DNA"/>
</dbReference>
<keyword evidence="6 8" id="KW-1133">Transmembrane helix</keyword>
<dbReference type="InterPro" id="IPR045584">
    <property type="entry name" value="Pilin-like"/>
</dbReference>
<evidence type="ECO:0000256" key="2">
    <source>
        <dbReference type="ARBA" id="ARBA00022475"/>
    </source>
</evidence>
<protein>
    <submittedName>
        <fullName evidence="10">Methylation</fullName>
    </submittedName>
</protein>
<keyword evidence="3" id="KW-0488">Methylation</keyword>
<evidence type="ECO:0000256" key="4">
    <source>
        <dbReference type="ARBA" id="ARBA00022519"/>
    </source>
</evidence>
<keyword evidence="7 8" id="KW-0472">Membrane</keyword>
<sequence length="176" mass="18624">MGSIKQAQFGITLVESLVAAALLAVLLAVALPGYRAMIDTNRLSAGVNAFSGSLQLARSEAVRRGQRVTLCVSDDGKSCSSTGGWHRGWIVFHDADGNAQRDPSEALIQAQAARQFLSIRGNQPVARYVSYTEHGWPRLVTGALQMGTLTFCLPGIAGHSLILSSAGRARLSDAVC</sequence>
<evidence type="ECO:0000259" key="9">
    <source>
        <dbReference type="Pfam" id="PF12019"/>
    </source>
</evidence>
<evidence type="ECO:0000256" key="6">
    <source>
        <dbReference type="ARBA" id="ARBA00022989"/>
    </source>
</evidence>
<comment type="subcellular location">
    <subcellularLocation>
        <location evidence="1">Cell inner membrane</location>
        <topology evidence="1">Single-pass membrane protein</topology>
    </subcellularLocation>
</comment>
<organism evidence="10">
    <name type="scientific">mine drainage metagenome</name>
    <dbReference type="NCBI Taxonomy" id="410659"/>
    <lineage>
        <taxon>unclassified sequences</taxon>
        <taxon>metagenomes</taxon>
        <taxon>ecological metagenomes</taxon>
    </lineage>
</organism>
<dbReference type="SUPFAM" id="SSF54523">
    <property type="entry name" value="Pili subunits"/>
    <property type="match status" value="1"/>
</dbReference>
<gene>
    <name evidence="10" type="ORF">CARN2_3750</name>
</gene>
<evidence type="ECO:0000256" key="1">
    <source>
        <dbReference type="ARBA" id="ARBA00004377"/>
    </source>
</evidence>
<evidence type="ECO:0000256" key="7">
    <source>
        <dbReference type="ARBA" id="ARBA00023136"/>
    </source>
</evidence>
<dbReference type="InterPro" id="IPR022346">
    <property type="entry name" value="T2SS_GspH"/>
</dbReference>
<evidence type="ECO:0000256" key="3">
    <source>
        <dbReference type="ARBA" id="ARBA00022481"/>
    </source>
</evidence>
<feature type="transmembrane region" description="Helical" evidence="8">
    <location>
        <begin position="12"/>
        <end position="34"/>
    </location>
</feature>
<evidence type="ECO:0000256" key="5">
    <source>
        <dbReference type="ARBA" id="ARBA00022692"/>
    </source>
</evidence>
<proteinExistence type="predicted"/>
<evidence type="ECO:0000256" key="8">
    <source>
        <dbReference type="SAM" id="Phobius"/>
    </source>
</evidence>